<gene>
    <name evidence="2" type="ORF">B0A52_10278</name>
</gene>
<comment type="caution">
    <text evidence="2">The sequence shown here is derived from an EMBL/GenBank/DDBJ whole genome shotgun (WGS) entry which is preliminary data.</text>
</comment>
<feature type="region of interest" description="Disordered" evidence="1">
    <location>
        <begin position="29"/>
        <end position="74"/>
    </location>
</feature>
<feature type="compositionally biased region" description="Basic and acidic residues" evidence="1">
    <location>
        <begin position="613"/>
        <end position="626"/>
    </location>
</feature>
<dbReference type="EMBL" id="NAJM01000076">
    <property type="protein sequence ID" value="RVX65865.1"/>
    <property type="molecule type" value="Genomic_DNA"/>
</dbReference>
<evidence type="ECO:0000313" key="2">
    <source>
        <dbReference type="EMBL" id="RVX65865.1"/>
    </source>
</evidence>
<dbReference type="Proteomes" id="UP000288859">
    <property type="component" value="Unassembled WGS sequence"/>
</dbReference>
<feature type="compositionally biased region" description="Basic and acidic residues" evidence="1">
    <location>
        <begin position="769"/>
        <end position="789"/>
    </location>
</feature>
<accession>A0A438MQH0</accession>
<reference evidence="2 3" key="1">
    <citation type="submission" date="2017-03" db="EMBL/GenBank/DDBJ databases">
        <title>Genomes of endolithic fungi from Antarctica.</title>
        <authorList>
            <person name="Coleine C."/>
            <person name="Masonjones S."/>
            <person name="Stajich J.E."/>
        </authorList>
    </citation>
    <scope>NUCLEOTIDE SEQUENCE [LARGE SCALE GENOMIC DNA]</scope>
    <source>
        <strain evidence="2 3">CCFEE 6314</strain>
    </source>
</reference>
<organism evidence="2 3">
    <name type="scientific">Exophiala mesophila</name>
    <name type="common">Black yeast-like fungus</name>
    <dbReference type="NCBI Taxonomy" id="212818"/>
    <lineage>
        <taxon>Eukaryota</taxon>
        <taxon>Fungi</taxon>
        <taxon>Dikarya</taxon>
        <taxon>Ascomycota</taxon>
        <taxon>Pezizomycotina</taxon>
        <taxon>Eurotiomycetes</taxon>
        <taxon>Chaetothyriomycetidae</taxon>
        <taxon>Chaetothyriales</taxon>
        <taxon>Herpotrichiellaceae</taxon>
        <taxon>Exophiala</taxon>
    </lineage>
</organism>
<feature type="compositionally biased region" description="Polar residues" evidence="1">
    <location>
        <begin position="711"/>
        <end position="725"/>
    </location>
</feature>
<sequence>MSLKPNITDLCVETTSRKVTMPSEWMEDVPWSTSPPHDHQKSPHTIFHGGVDRPHIPGLNPSSEYDPSETISQSPVRPATSEALLMQGERSHQDAKSQAVMFPSKPPHTKSIKAIMATNDNDSLFGDSDPESDIIPSARRENTELLMSGALQSSLPAFVPGAFHRTSHQNGIPSSDDYQSRCEESDEEVELEEEEEYEPPDPTQELLEYTIDTEIAHGREYDPSRPWILGYHAQKDATLRIPAERLKESDKIGDPPSPSESELVSRGFEFHQEIPEDIQIAQFGHSAYRDALRKVQPDIPRKQQWYLFREVERALKDINPRIAQTPVPKSMLGVCVCGCNGYTEKCACSPWFCACGECDHSDEVDRFMRKYWQKGCEIDGLNLNDEVGASPVCSCLPGLCHCEKGSLVTPSPSPGTRWCWARDNLTKGPPHWQDVFPKGELVVSPDYRWGIKSALPPLPWKMVQRFWKESAVKKDQMSDEQRKDAILEFYAWEQKNEAEASKGTTPKVKRGQNHHEQYLSLASSSASDPKFRCLANGCVFEQGQQHLGAADLATVSDDQVLVSMSLERGSSMPISRPDTPRPPLDAKTTTPYASDVNHDSIRQSVEPEFPSAEWHRESTPAYEDRSQSPSPVSMNGILQIRDPCLADYPVSTKTPVPLPIAESSSAVNEKASSRQSYDVITNWLSYPMKIPKRNDRIKNGVQGAKIEKRSATSSASKGRNMNRRATTMRPPPAALEKADRVKTQLEKDIELQEAPKPGMERVSSMVADIEARERQKSTGDGLRQRDGTPVRRSSRANKGIRSSPGYAEEFS</sequence>
<evidence type="ECO:0000313" key="3">
    <source>
        <dbReference type="Proteomes" id="UP000288859"/>
    </source>
</evidence>
<feature type="compositionally biased region" description="Basic and acidic residues" evidence="1">
    <location>
        <begin position="736"/>
        <end position="750"/>
    </location>
</feature>
<feature type="compositionally biased region" description="Acidic residues" evidence="1">
    <location>
        <begin position="184"/>
        <end position="199"/>
    </location>
</feature>
<dbReference type="AlphaFoldDB" id="A0A438MQH0"/>
<feature type="compositionally biased region" description="Polar residues" evidence="1">
    <location>
        <begin position="60"/>
        <end position="74"/>
    </location>
</feature>
<feature type="compositionally biased region" description="Polar residues" evidence="1">
    <location>
        <begin position="168"/>
        <end position="177"/>
    </location>
</feature>
<protein>
    <submittedName>
        <fullName evidence="2">Uncharacterized protein</fullName>
    </submittedName>
</protein>
<name>A0A438MQH0_EXOME</name>
<feature type="region of interest" description="Disordered" evidence="1">
    <location>
        <begin position="703"/>
        <end position="811"/>
    </location>
</feature>
<feature type="region of interest" description="Disordered" evidence="1">
    <location>
        <begin position="166"/>
        <end position="202"/>
    </location>
</feature>
<proteinExistence type="predicted"/>
<feature type="region of interest" description="Disordered" evidence="1">
    <location>
        <begin position="567"/>
        <end position="631"/>
    </location>
</feature>
<dbReference type="OrthoDB" id="4121327at2759"/>
<evidence type="ECO:0000256" key="1">
    <source>
        <dbReference type="SAM" id="MobiDB-lite"/>
    </source>
</evidence>